<proteinExistence type="predicted"/>
<sequence length="98" mass="10678">QTDTASVLSEAIGYIRFLQSQIEALSSPYMCNQHCVSSLRNMKLFSDSNRHLEKKIQESKNGLRSRGLCLVPTSFTHNVGSDAGVDFWPPSSSSLGGG</sequence>
<evidence type="ECO:0000256" key="4">
    <source>
        <dbReference type="ARBA" id="ARBA00023163"/>
    </source>
</evidence>
<dbReference type="PANTHER" id="PTHR16223">
    <property type="entry name" value="TRANSCRIPTION FACTOR BHLH83-RELATED"/>
    <property type="match status" value="1"/>
</dbReference>
<dbReference type="OrthoDB" id="1839773at2759"/>
<evidence type="ECO:0000256" key="5">
    <source>
        <dbReference type="ARBA" id="ARBA00023242"/>
    </source>
</evidence>
<gene>
    <name evidence="6" type="ORF">M569_16279</name>
</gene>
<dbReference type="GO" id="GO:0046983">
    <property type="term" value="F:protein dimerization activity"/>
    <property type="evidence" value="ECO:0007669"/>
    <property type="project" value="InterPro"/>
</dbReference>
<keyword evidence="3" id="KW-0238">DNA-binding</keyword>
<organism evidence="6 7">
    <name type="scientific">Genlisea aurea</name>
    <dbReference type="NCBI Taxonomy" id="192259"/>
    <lineage>
        <taxon>Eukaryota</taxon>
        <taxon>Viridiplantae</taxon>
        <taxon>Streptophyta</taxon>
        <taxon>Embryophyta</taxon>
        <taxon>Tracheophyta</taxon>
        <taxon>Spermatophyta</taxon>
        <taxon>Magnoliopsida</taxon>
        <taxon>eudicotyledons</taxon>
        <taxon>Gunneridae</taxon>
        <taxon>Pentapetalae</taxon>
        <taxon>asterids</taxon>
        <taxon>lamiids</taxon>
        <taxon>Lamiales</taxon>
        <taxon>Lentibulariaceae</taxon>
        <taxon>Genlisea</taxon>
    </lineage>
</organism>
<dbReference type="EMBL" id="AUSU01009127">
    <property type="protein sequence ID" value="EPS58534.1"/>
    <property type="molecule type" value="Genomic_DNA"/>
</dbReference>
<protein>
    <recommendedName>
        <fullName evidence="8">BHLH domain-containing protein</fullName>
    </recommendedName>
</protein>
<dbReference type="SUPFAM" id="SSF47459">
    <property type="entry name" value="HLH, helix-loop-helix DNA-binding domain"/>
    <property type="match status" value="1"/>
</dbReference>
<dbReference type="InterPro" id="IPR036638">
    <property type="entry name" value="HLH_DNA-bd_sf"/>
</dbReference>
<accession>S8BVY7</accession>
<keyword evidence="5" id="KW-0539">Nucleus</keyword>
<comment type="subcellular location">
    <subcellularLocation>
        <location evidence="1">Nucleus</location>
    </subcellularLocation>
</comment>
<name>S8BVY7_9LAMI</name>
<dbReference type="Proteomes" id="UP000015453">
    <property type="component" value="Unassembled WGS sequence"/>
</dbReference>
<evidence type="ECO:0000313" key="6">
    <source>
        <dbReference type="EMBL" id="EPS58534.1"/>
    </source>
</evidence>
<dbReference type="CDD" id="cd11393">
    <property type="entry name" value="bHLH_AtbHLH_like"/>
    <property type="match status" value="1"/>
</dbReference>
<evidence type="ECO:0000256" key="1">
    <source>
        <dbReference type="ARBA" id="ARBA00004123"/>
    </source>
</evidence>
<evidence type="ECO:0000256" key="3">
    <source>
        <dbReference type="ARBA" id="ARBA00023125"/>
    </source>
</evidence>
<dbReference type="GO" id="GO:0005634">
    <property type="term" value="C:nucleus"/>
    <property type="evidence" value="ECO:0007669"/>
    <property type="project" value="UniProtKB-SubCell"/>
</dbReference>
<evidence type="ECO:0000313" key="7">
    <source>
        <dbReference type="Proteomes" id="UP000015453"/>
    </source>
</evidence>
<reference evidence="6 7" key="1">
    <citation type="journal article" date="2013" name="BMC Genomics">
        <title>The miniature genome of a carnivorous plant Genlisea aurea contains a low number of genes and short non-coding sequences.</title>
        <authorList>
            <person name="Leushkin E.V."/>
            <person name="Sutormin R.A."/>
            <person name="Nabieva E.R."/>
            <person name="Penin A.A."/>
            <person name="Kondrashov A.S."/>
            <person name="Logacheva M.D."/>
        </authorList>
    </citation>
    <scope>NUCLEOTIDE SEQUENCE [LARGE SCALE GENOMIC DNA]</scope>
</reference>
<keyword evidence="2" id="KW-0805">Transcription regulation</keyword>
<keyword evidence="7" id="KW-1185">Reference proteome</keyword>
<evidence type="ECO:0008006" key="8">
    <source>
        <dbReference type="Google" id="ProtNLM"/>
    </source>
</evidence>
<feature type="non-terminal residue" evidence="6">
    <location>
        <position position="1"/>
    </location>
</feature>
<evidence type="ECO:0000256" key="2">
    <source>
        <dbReference type="ARBA" id="ARBA00023015"/>
    </source>
</evidence>
<dbReference type="InterPro" id="IPR045239">
    <property type="entry name" value="bHLH95_bHLH"/>
</dbReference>
<feature type="non-terminal residue" evidence="6">
    <location>
        <position position="98"/>
    </location>
</feature>
<dbReference type="GO" id="GO:0000981">
    <property type="term" value="F:DNA-binding transcription factor activity, RNA polymerase II-specific"/>
    <property type="evidence" value="ECO:0007669"/>
    <property type="project" value="TreeGrafter"/>
</dbReference>
<dbReference type="AlphaFoldDB" id="S8BVY7"/>
<dbReference type="PANTHER" id="PTHR16223:SF53">
    <property type="entry name" value="TRANSCRIPTION FACTOR BHLH68-LIKE"/>
    <property type="match status" value="1"/>
</dbReference>
<dbReference type="GO" id="GO:0000978">
    <property type="term" value="F:RNA polymerase II cis-regulatory region sequence-specific DNA binding"/>
    <property type="evidence" value="ECO:0007669"/>
    <property type="project" value="TreeGrafter"/>
</dbReference>
<keyword evidence="4" id="KW-0804">Transcription</keyword>
<dbReference type="InterPro" id="IPR045843">
    <property type="entry name" value="IND-like"/>
</dbReference>
<comment type="caution">
    <text evidence="6">The sequence shown here is derived from an EMBL/GenBank/DDBJ whole genome shotgun (WGS) entry which is preliminary data.</text>
</comment>